<organism evidence="2">
    <name type="scientific">Tanacetum cinerariifolium</name>
    <name type="common">Dalmatian daisy</name>
    <name type="synonym">Chrysanthemum cinerariifolium</name>
    <dbReference type="NCBI Taxonomy" id="118510"/>
    <lineage>
        <taxon>Eukaryota</taxon>
        <taxon>Viridiplantae</taxon>
        <taxon>Streptophyta</taxon>
        <taxon>Embryophyta</taxon>
        <taxon>Tracheophyta</taxon>
        <taxon>Spermatophyta</taxon>
        <taxon>Magnoliopsida</taxon>
        <taxon>eudicotyledons</taxon>
        <taxon>Gunneridae</taxon>
        <taxon>Pentapetalae</taxon>
        <taxon>asterids</taxon>
        <taxon>campanulids</taxon>
        <taxon>Asterales</taxon>
        <taxon>Asteraceae</taxon>
        <taxon>Asteroideae</taxon>
        <taxon>Anthemideae</taxon>
        <taxon>Anthemidinae</taxon>
        <taxon>Tanacetum</taxon>
    </lineage>
</organism>
<proteinExistence type="predicted"/>
<feature type="region of interest" description="Disordered" evidence="1">
    <location>
        <begin position="222"/>
        <end position="243"/>
    </location>
</feature>
<dbReference type="AlphaFoldDB" id="A0A699IBX2"/>
<evidence type="ECO:0008006" key="3">
    <source>
        <dbReference type="Google" id="ProtNLM"/>
    </source>
</evidence>
<comment type="caution">
    <text evidence="2">The sequence shown here is derived from an EMBL/GenBank/DDBJ whole genome shotgun (WGS) entry which is preliminary data.</text>
</comment>
<dbReference type="PANTHER" id="PTHR35046:SF23">
    <property type="entry name" value="NUCLEOTIDYLTRANSFERASE, RIBONUCLEASE H"/>
    <property type="match status" value="1"/>
</dbReference>
<accession>A0A699IBX2</accession>
<name>A0A699IBX2_TANCI</name>
<evidence type="ECO:0000256" key="1">
    <source>
        <dbReference type="SAM" id="MobiDB-lite"/>
    </source>
</evidence>
<feature type="region of interest" description="Disordered" evidence="1">
    <location>
        <begin position="109"/>
        <end position="144"/>
    </location>
</feature>
<evidence type="ECO:0000313" key="2">
    <source>
        <dbReference type="EMBL" id="GEZ38621.1"/>
    </source>
</evidence>
<feature type="compositionally biased region" description="Basic and acidic residues" evidence="1">
    <location>
        <begin position="127"/>
        <end position="144"/>
    </location>
</feature>
<gene>
    <name evidence="2" type="ORF">Tci_510594</name>
</gene>
<dbReference type="EMBL" id="BKCJ010272662">
    <property type="protein sequence ID" value="GEZ38621.1"/>
    <property type="molecule type" value="Genomic_DNA"/>
</dbReference>
<sequence>MEPQKQQPATTTRYCSCYSTGTVAATVFGQNPHSATVYIPVHLFESPVYVASSEGEEDEYESDDTPIPSLQVIRYTCGRKKAEAAPTAPTRDPRDVETIERLQQQIQKLEPEDVNPFGGRKPRYRDHRYPPRHNDRTLDRDDRYRDDPIRSMGLKIEIYAFTGKLKVKTWKKMKKLMKAKFLSENHRQEAFLDYYNSVLTEHDYGRDVCRVALKMEKHIKAKSKGNTSRFTPPTRTTPPTTPKATTLTTSTVGNTTERVNNASHCYKCSGIGYYACDRPNLKTLAFIPDDADPIYDTDASPKLAEPGDEFVYRGEALVIQIVLNVDVSKSVDDNSWLRNNIFRTKCTSKGKVCDMIIDGGSCKNVVSTYMVEKLGMKTEDHPEPYQLTWLKKGTLL</sequence>
<dbReference type="PANTHER" id="PTHR35046">
    <property type="entry name" value="ZINC KNUCKLE (CCHC-TYPE) FAMILY PROTEIN"/>
    <property type="match status" value="1"/>
</dbReference>
<reference evidence="2" key="1">
    <citation type="journal article" date="2019" name="Sci. Rep.">
        <title>Draft genome of Tanacetum cinerariifolium, the natural source of mosquito coil.</title>
        <authorList>
            <person name="Yamashiro T."/>
            <person name="Shiraishi A."/>
            <person name="Satake H."/>
            <person name="Nakayama K."/>
        </authorList>
    </citation>
    <scope>NUCLEOTIDE SEQUENCE</scope>
</reference>
<feature type="non-terminal residue" evidence="2">
    <location>
        <position position="396"/>
    </location>
</feature>
<protein>
    <recommendedName>
        <fullName evidence="3">Reverse transcriptase domain-containing protein</fullName>
    </recommendedName>
</protein>